<keyword evidence="7" id="KW-0325">Glycoprotein</keyword>
<name>A0A1S4MZJ1_PEDHC</name>
<keyword evidence="10" id="KW-0812">Transmembrane</keyword>
<dbReference type="Gene3D" id="2.60.120.260">
    <property type="entry name" value="Galactose-binding domain-like"/>
    <property type="match status" value="1"/>
</dbReference>
<accession>A0A1S4MZJ1</accession>
<dbReference type="PROSITE" id="PS00615">
    <property type="entry name" value="C_TYPE_LECTIN_1"/>
    <property type="match status" value="1"/>
</dbReference>
<sequence>MCGESLRTDLNTRSVGLYIVLIIGFIQISFTLGLNCGHPAVPLNSKVKLSNENLSPGTTATYTCDPGYELFGSSVRTCLSDGTWKDEIPFCGTNVAFRKPANQSTTVRGGNAGNGNDGQKSTIHDGKQCTETLKEASPWWQVDLLRPYPIKVVRVTTRGCCGHQPLKDIEIRVGNSSFDLQKNPLCAWFPGTIEEGITKTFTCARTLIGQFVFLQLVGVDGSLSLCEVEVFSTGEFSSDRCAPPGASADADLSSFDRTCFEFSVTKGGSFEVARTYCKNHGGDLIHGLGGPVNTFLLSELERRKPKLKTQLVWIGVQKDEGITSRTWKWVDGQVVSKPSWGKDQPNNYNGEQNCAVLDGGRNWLWNDVGCNLDYLHWVCQYQPSGCGSPDKEANTTITGNGYNSGSVIKYNCPEGHMLVGSETRTCTPEGFWSDFAPTCKYVDCGPLQSIEHGSVQLQNGKTTFGAVAIYSCHENYTLIGKEKRICGDGGEWTEQVPQCLLDWCPEPPSVHGGKVEVSGRRAGSVATYTCQSGFILFGSPVLSCGLGGDWSGKAPTCKFVDCGAPPNIDNGQYSLLNDSTTFGSIVEYTCSDDYWLEGQKKQICTREGKWSADAPSCELITCDEPEVPSGSYVVGYDFNIHSNIEYHCEVGHILRGESTHQCTQTGEWSGSPPVCEFIDCGKVPPMLYGAVAYTNSTTYLGSEIRYSCVKNYRLAGPSVRYCMENKQWSEGSPKCEEIRCPEPIVAEHSILSVTGNDRVYGRTLIRTSDSEKSYTTYKIGALVKYRCERGYKIIGESLSTCEDTGNWSGGIPQCVYVECGMPEDIKNGRYSLATNVTYYGAALHYECDENYQLEGHARRLCLENGTWSSETPFCKEIECGTPEREPGMIVHVTSNKVGGVAHYSCSTGQNMEGNNTRVCLQKGTWSGRIPICISVDCKHPGSIENGRVIVMNGTTTYNSAVEYHCIPQYERIGPYLRKCMEDGTWSGEEPRCELMPEEGQASQTLPLAIGISAGIVIFLLIILGLVYLRLRKATPVKNTENIEGAVRKEEQGTAAMSYSTLTDRNGGYNGPLPNMYENVHDDRMYDSPYEDSRRRHHPRSVSSDGSHYEPSPVGRRNRNMVTINGVAVR</sequence>
<dbReference type="AlphaFoldDB" id="A0A1S4MZJ1"/>
<evidence type="ECO:0000256" key="6">
    <source>
        <dbReference type="ARBA" id="ARBA00023157"/>
    </source>
</evidence>
<keyword evidence="12" id="KW-1185">Reference proteome</keyword>
<feature type="region of interest" description="Disordered" evidence="9">
    <location>
        <begin position="1079"/>
        <end position="1129"/>
    </location>
</feature>
<feature type="compositionally biased region" description="Basic and acidic residues" evidence="9">
    <location>
        <begin position="1079"/>
        <end position="1093"/>
    </location>
</feature>
<dbReference type="GO" id="GO:0046872">
    <property type="term" value="F:metal ion binding"/>
    <property type="evidence" value="ECO:0007669"/>
    <property type="project" value="UniProtKB-KW"/>
</dbReference>
<keyword evidence="6 8" id="KW-1015">Disulfide bond</keyword>
<dbReference type="PROSITE" id="PS50923">
    <property type="entry name" value="SUSHI"/>
    <property type="match status" value="11"/>
</dbReference>
<keyword evidence="10" id="KW-0472">Membrane</keyword>
<feature type="disulfide bond" evidence="8">
    <location>
        <begin position="708"/>
        <end position="735"/>
    </location>
</feature>
<dbReference type="InterPro" id="IPR008979">
    <property type="entry name" value="Galactose-bd-like_sf"/>
</dbReference>
<dbReference type="Pfam" id="PF22633">
    <property type="entry name" value="F5_F8_type_C_2"/>
    <property type="match status" value="1"/>
</dbReference>
<evidence type="ECO:0000256" key="5">
    <source>
        <dbReference type="ARBA" id="ARBA00022837"/>
    </source>
</evidence>
<organism evidence="11 12">
    <name type="scientific">Pediculus humanus subsp. corporis</name>
    <name type="common">Body louse</name>
    <dbReference type="NCBI Taxonomy" id="121224"/>
    <lineage>
        <taxon>Eukaryota</taxon>
        <taxon>Metazoa</taxon>
        <taxon>Ecdysozoa</taxon>
        <taxon>Arthropoda</taxon>
        <taxon>Hexapoda</taxon>
        <taxon>Insecta</taxon>
        <taxon>Pterygota</taxon>
        <taxon>Neoptera</taxon>
        <taxon>Paraneoptera</taxon>
        <taxon>Psocodea</taxon>
        <taxon>Troctomorpha</taxon>
        <taxon>Phthiraptera</taxon>
        <taxon>Anoplura</taxon>
        <taxon>Pediculidae</taxon>
        <taxon>Pediculus</taxon>
    </lineage>
</organism>
<feature type="disulfide bond" evidence="8">
    <location>
        <begin position="530"/>
        <end position="557"/>
    </location>
</feature>
<keyword evidence="10" id="KW-1133">Transmembrane helix</keyword>
<evidence type="ECO:0000256" key="9">
    <source>
        <dbReference type="SAM" id="MobiDB-lite"/>
    </source>
</evidence>
<feature type="disulfide bond" evidence="8">
    <location>
        <begin position="847"/>
        <end position="874"/>
    </location>
</feature>
<feature type="disulfide bond" evidence="8">
    <location>
        <begin position="590"/>
        <end position="617"/>
    </location>
</feature>
<dbReference type="EMBL" id="AAZO01006542">
    <property type="status" value="NOT_ANNOTATED_CDS"/>
    <property type="molecule type" value="Genomic_DNA"/>
</dbReference>
<dbReference type="SUPFAM" id="SSF56436">
    <property type="entry name" value="C-type lectin-like"/>
    <property type="match status" value="1"/>
</dbReference>
<keyword evidence="3" id="KW-0732">Signal</keyword>
<evidence type="ECO:0000256" key="8">
    <source>
        <dbReference type="PROSITE-ProRule" id="PRU00302"/>
    </source>
</evidence>
<feature type="disulfide bond" evidence="8">
    <location>
        <begin position="648"/>
        <end position="675"/>
    </location>
</feature>
<keyword evidence="4" id="KW-0677">Repeat</keyword>
<dbReference type="PANTHER" id="PTHR46393">
    <property type="entry name" value="SUSHI DOMAIN-CONTAINING PROTEIN"/>
    <property type="match status" value="1"/>
</dbReference>
<reference evidence="11" key="1">
    <citation type="submission" date="2020-05" db="UniProtKB">
        <authorList>
            <consortium name="EnsemblMetazoa"/>
        </authorList>
    </citation>
    <scope>IDENTIFICATION</scope>
    <source>
        <strain evidence="11">USDA</strain>
    </source>
</reference>
<feature type="disulfide bond" evidence="8">
    <location>
        <begin position="412"/>
        <end position="439"/>
    </location>
</feature>
<dbReference type="VEuPathDB" id="VectorBase:PHUM538940"/>
<evidence type="ECO:0000256" key="3">
    <source>
        <dbReference type="ARBA" id="ARBA00022729"/>
    </source>
</evidence>
<dbReference type="SMART" id="SM00607">
    <property type="entry name" value="FTP"/>
    <property type="match status" value="1"/>
</dbReference>
<dbReference type="SMART" id="SM00032">
    <property type="entry name" value="CCP"/>
    <property type="match status" value="11"/>
</dbReference>
<evidence type="ECO:0000256" key="4">
    <source>
        <dbReference type="ARBA" id="ARBA00022737"/>
    </source>
</evidence>
<comment type="caution">
    <text evidence="8">Lacks conserved residue(s) required for the propagation of feature annotation.</text>
</comment>
<keyword evidence="5" id="KW-0106">Calcium</keyword>
<evidence type="ECO:0000313" key="11">
    <source>
        <dbReference type="EnsemblMetazoa" id="PHUM538940-PA"/>
    </source>
</evidence>
<dbReference type="SUPFAM" id="SSF49785">
    <property type="entry name" value="Galactose-binding domain-like"/>
    <property type="match status" value="1"/>
</dbReference>
<dbReference type="Pfam" id="PF00084">
    <property type="entry name" value="Sushi"/>
    <property type="match status" value="11"/>
</dbReference>
<dbReference type="SMART" id="SM00034">
    <property type="entry name" value="CLECT"/>
    <property type="match status" value="1"/>
</dbReference>
<feature type="disulfide bond" evidence="8">
    <location>
        <begin position="787"/>
        <end position="814"/>
    </location>
</feature>
<dbReference type="EMBL" id="AAZO01006540">
    <property type="status" value="NOT_ANNOTATED_CDS"/>
    <property type="molecule type" value="Genomic_DNA"/>
</dbReference>
<dbReference type="PROSITE" id="PS50041">
    <property type="entry name" value="C_TYPE_LECTIN_2"/>
    <property type="match status" value="1"/>
</dbReference>
<dbReference type="InParanoid" id="A0A1S4MZJ1"/>
<dbReference type="EMBL" id="AAZO01006544">
    <property type="status" value="NOT_ANNOTATED_CDS"/>
    <property type="molecule type" value="Genomic_DNA"/>
</dbReference>
<feature type="transmembrane region" description="Helical" evidence="10">
    <location>
        <begin position="1005"/>
        <end position="1028"/>
    </location>
</feature>
<protein>
    <submittedName>
        <fullName evidence="11">Uncharacterized protein</fullName>
    </submittedName>
</protein>
<keyword evidence="2" id="KW-0479">Metal-binding</keyword>
<dbReference type="Gene3D" id="2.10.70.10">
    <property type="entry name" value="Complement Module, domain 1"/>
    <property type="match status" value="11"/>
</dbReference>
<dbReference type="Pfam" id="PF00059">
    <property type="entry name" value="Lectin_C"/>
    <property type="match status" value="1"/>
</dbReference>
<dbReference type="SUPFAM" id="SSF57535">
    <property type="entry name" value="Complement control module/SCR domain"/>
    <property type="match status" value="11"/>
</dbReference>
<dbReference type="EMBL" id="AAZO01006541">
    <property type="status" value="NOT_ANNOTATED_CDS"/>
    <property type="molecule type" value="Genomic_DNA"/>
</dbReference>
<dbReference type="InterPro" id="IPR000436">
    <property type="entry name" value="Sushi_SCR_CCP_dom"/>
</dbReference>
<evidence type="ECO:0000313" key="12">
    <source>
        <dbReference type="Proteomes" id="UP000009046"/>
    </source>
</evidence>
<dbReference type="FunCoup" id="A0A1S4MZJ1">
    <property type="interactions" value="2"/>
</dbReference>
<dbReference type="FunFam" id="2.60.120.260:FF:000105">
    <property type="entry name" value="Sushi, von Willebrand factor type A, EGF and pentraxin domain-containing protein 1"/>
    <property type="match status" value="1"/>
</dbReference>
<dbReference type="InterPro" id="IPR035976">
    <property type="entry name" value="Sushi/SCR/CCP_sf"/>
</dbReference>
<evidence type="ECO:0000256" key="7">
    <source>
        <dbReference type="ARBA" id="ARBA00023180"/>
    </source>
</evidence>
<feature type="transmembrane region" description="Helical" evidence="10">
    <location>
        <begin position="15"/>
        <end position="34"/>
    </location>
</feature>
<dbReference type="PANTHER" id="PTHR46393:SF7">
    <property type="entry name" value="COMPLEMENT C2"/>
    <property type="match status" value="1"/>
</dbReference>
<evidence type="ECO:0000256" key="1">
    <source>
        <dbReference type="ARBA" id="ARBA00022659"/>
    </source>
</evidence>
<dbReference type="InterPro" id="IPR018378">
    <property type="entry name" value="C-type_lectin_CS"/>
</dbReference>
<evidence type="ECO:0000256" key="10">
    <source>
        <dbReference type="SAM" id="Phobius"/>
    </source>
</evidence>
<evidence type="ECO:0000256" key="2">
    <source>
        <dbReference type="ARBA" id="ARBA00022723"/>
    </source>
</evidence>
<feature type="disulfide bond" evidence="8">
    <location>
        <begin position="965"/>
        <end position="992"/>
    </location>
</feature>
<feature type="disulfide bond" evidence="8">
    <location>
        <begin position="905"/>
        <end position="932"/>
    </location>
</feature>
<dbReference type="InterPro" id="IPR001304">
    <property type="entry name" value="C-type_lectin-like"/>
</dbReference>
<dbReference type="CDD" id="cd00033">
    <property type="entry name" value="CCP"/>
    <property type="match status" value="11"/>
</dbReference>
<dbReference type="InterPro" id="IPR006585">
    <property type="entry name" value="FTP1"/>
</dbReference>
<dbReference type="EnsemblMetazoa" id="PHUM538940-RA">
    <property type="protein sequence ID" value="PHUM538940-PA"/>
    <property type="gene ID" value="PHUM538940"/>
</dbReference>
<dbReference type="Gene3D" id="3.10.100.10">
    <property type="entry name" value="Mannose-Binding Protein A, subunit A"/>
    <property type="match status" value="1"/>
</dbReference>
<feature type="disulfide bond" evidence="8">
    <location>
        <begin position="472"/>
        <end position="499"/>
    </location>
</feature>
<dbReference type="Proteomes" id="UP000009046">
    <property type="component" value="Unassembled WGS sequence"/>
</dbReference>
<proteinExistence type="predicted"/>
<dbReference type="EMBL" id="AAZO01006543">
    <property type="status" value="NOT_ANNOTATED_CDS"/>
    <property type="molecule type" value="Genomic_DNA"/>
</dbReference>
<dbReference type="InterPro" id="IPR016187">
    <property type="entry name" value="CTDL_fold"/>
</dbReference>
<feature type="region of interest" description="Disordered" evidence="9">
    <location>
        <begin position="103"/>
        <end position="122"/>
    </location>
</feature>
<dbReference type="InterPro" id="IPR016186">
    <property type="entry name" value="C-type_lectin-like/link_sf"/>
</dbReference>
<keyword evidence="1 8" id="KW-0768">Sushi</keyword>
<feature type="disulfide bond" evidence="8">
    <location>
        <begin position="64"/>
        <end position="91"/>
    </location>
</feature>